<feature type="region of interest" description="Disordered" evidence="5">
    <location>
        <begin position="223"/>
        <end position="269"/>
    </location>
</feature>
<feature type="compositionally biased region" description="Low complexity" evidence="5">
    <location>
        <begin position="78"/>
        <end position="109"/>
    </location>
</feature>
<dbReference type="Pfam" id="PF02892">
    <property type="entry name" value="zf-BED"/>
    <property type="match status" value="1"/>
</dbReference>
<feature type="domain" description="BED-type" evidence="6">
    <location>
        <begin position="5"/>
        <end position="55"/>
    </location>
</feature>
<evidence type="ECO:0000259" key="6">
    <source>
        <dbReference type="PROSITE" id="PS50808"/>
    </source>
</evidence>
<feature type="compositionally biased region" description="Acidic residues" evidence="5">
    <location>
        <begin position="159"/>
        <end position="168"/>
    </location>
</feature>
<proteinExistence type="predicted"/>
<name>A0AAD4PQ59_9MUSC</name>
<dbReference type="PROSITE" id="PS50808">
    <property type="entry name" value="ZF_BED"/>
    <property type="match status" value="1"/>
</dbReference>
<protein>
    <recommendedName>
        <fullName evidence="6">BED-type domain-containing protein</fullName>
    </recommendedName>
</protein>
<dbReference type="GO" id="GO:0003677">
    <property type="term" value="F:DNA binding"/>
    <property type="evidence" value="ECO:0007669"/>
    <property type="project" value="InterPro"/>
</dbReference>
<dbReference type="GO" id="GO:0008270">
    <property type="term" value="F:zinc ion binding"/>
    <property type="evidence" value="ECO:0007669"/>
    <property type="project" value="UniProtKB-KW"/>
</dbReference>
<comment type="caution">
    <text evidence="7">The sequence shown here is derived from an EMBL/GenBank/DDBJ whole genome shotgun (WGS) entry which is preliminary data.</text>
</comment>
<dbReference type="EMBL" id="JAJJHW010000095">
    <property type="protein sequence ID" value="KAH8387341.1"/>
    <property type="molecule type" value="Genomic_DNA"/>
</dbReference>
<feature type="region of interest" description="Disordered" evidence="5">
    <location>
        <begin position="58"/>
        <end position="113"/>
    </location>
</feature>
<dbReference type="InterPro" id="IPR003656">
    <property type="entry name" value="Znf_BED"/>
</dbReference>
<accession>A0AAD4PQ59</accession>
<keyword evidence="8" id="KW-1185">Reference proteome</keyword>
<keyword evidence="3" id="KW-0862">Zinc</keyword>
<evidence type="ECO:0000313" key="7">
    <source>
        <dbReference type="EMBL" id="KAH8387341.1"/>
    </source>
</evidence>
<evidence type="ECO:0000256" key="1">
    <source>
        <dbReference type="ARBA" id="ARBA00022723"/>
    </source>
</evidence>
<feature type="compositionally biased region" description="Polar residues" evidence="5">
    <location>
        <begin position="65"/>
        <end position="74"/>
    </location>
</feature>
<reference evidence="7" key="1">
    <citation type="journal article" date="2021" name="Mol. Ecol. Resour.">
        <title>Phylogenomic analyses of the genus Drosophila reveals genomic signals of climate adaptation.</title>
        <authorList>
            <person name="Li F."/>
            <person name="Rane R.V."/>
            <person name="Luria V."/>
            <person name="Xiong Z."/>
            <person name="Chen J."/>
            <person name="Li Z."/>
            <person name="Catullo R.A."/>
            <person name="Griffin P.C."/>
            <person name="Schiffer M."/>
            <person name="Pearce S."/>
            <person name="Lee S.F."/>
            <person name="McElroy K."/>
            <person name="Stocker A."/>
            <person name="Shirriffs J."/>
            <person name="Cockerell F."/>
            <person name="Coppin C."/>
            <person name="Sgro C.M."/>
            <person name="Karger A."/>
            <person name="Cain J.W."/>
            <person name="Weber J.A."/>
            <person name="Santpere G."/>
            <person name="Kirschner M.W."/>
            <person name="Hoffmann A.A."/>
            <person name="Oakeshott J.G."/>
            <person name="Zhang G."/>
        </authorList>
    </citation>
    <scope>NUCLEOTIDE SEQUENCE</scope>
    <source>
        <strain evidence="7">BGI-SZ-2011g</strain>
    </source>
</reference>
<evidence type="ECO:0000313" key="8">
    <source>
        <dbReference type="Proteomes" id="UP001200034"/>
    </source>
</evidence>
<evidence type="ECO:0000256" key="5">
    <source>
        <dbReference type="SAM" id="MobiDB-lite"/>
    </source>
</evidence>
<sequence length="342" mass="36807">MSLRKYKNPVNNHFIYNDDIRKSTCKICYFDMAGRHSENLMRHLKRKHPATYAEVMIERQRRRSANPSHQTGSKSTDSRAAAAPAPTAAAAAARATTTHSPAPSTSTSTAGGGGSLSSMFKFDTEPHKLFIKTEKLTFRLDEPGQQQQLPRAETCSNAFDDEHDDGDGDNATTPNGQFESVFLAKTELRDSHLNDSCETITYQDSRGEDNAFIITNLAQQSCSTPANTSSSSGSALPLASNNANSSSVSSLGAATTTAPTPTPTPTPTTTLTAALPANGVALVASCPNPDDAFFLQYLGHKLGKYSATTRHTVQFHINRILYKADMGCYETADASKLSDTDI</sequence>
<gene>
    <name evidence="7" type="ORF">KR093_006463</name>
</gene>
<keyword evidence="2 4" id="KW-0863">Zinc-finger</keyword>
<dbReference type="AlphaFoldDB" id="A0AAD4PQ59"/>
<organism evidence="7 8">
    <name type="scientific">Drosophila rubida</name>
    <dbReference type="NCBI Taxonomy" id="30044"/>
    <lineage>
        <taxon>Eukaryota</taxon>
        <taxon>Metazoa</taxon>
        <taxon>Ecdysozoa</taxon>
        <taxon>Arthropoda</taxon>
        <taxon>Hexapoda</taxon>
        <taxon>Insecta</taxon>
        <taxon>Pterygota</taxon>
        <taxon>Neoptera</taxon>
        <taxon>Endopterygota</taxon>
        <taxon>Diptera</taxon>
        <taxon>Brachycera</taxon>
        <taxon>Muscomorpha</taxon>
        <taxon>Ephydroidea</taxon>
        <taxon>Drosophilidae</taxon>
        <taxon>Drosophila</taxon>
    </lineage>
</organism>
<evidence type="ECO:0000256" key="4">
    <source>
        <dbReference type="PROSITE-ProRule" id="PRU00027"/>
    </source>
</evidence>
<evidence type="ECO:0000256" key="2">
    <source>
        <dbReference type="ARBA" id="ARBA00022771"/>
    </source>
</evidence>
<evidence type="ECO:0000256" key="3">
    <source>
        <dbReference type="ARBA" id="ARBA00022833"/>
    </source>
</evidence>
<feature type="compositionally biased region" description="Low complexity" evidence="5">
    <location>
        <begin position="223"/>
        <end position="259"/>
    </location>
</feature>
<dbReference type="Proteomes" id="UP001200034">
    <property type="component" value="Unassembled WGS sequence"/>
</dbReference>
<keyword evidence="1" id="KW-0479">Metal-binding</keyword>
<feature type="region of interest" description="Disordered" evidence="5">
    <location>
        <begin position="157"/>
        <end position="176"/>
    </location>
</feature>